<dbReference type="EMBL" id="KM520332">
    <property type="protein sequence ID" value="AIW56745.1"/>
    <property type="molecule type" value="Genomic_DNA"/>
</dbReference>
<dbReference type="EC" id="2.7.7.7" evidence="2"/>
<dbReference type="PANTHER" id="PTHR10133:SF27">
    <property type="entry name" value="DNA POLYMERASE NU"/>
    <property type="match status" value="1"/>
</dbReference>
<dbReference type="Pfam" id="PF00476">
    <property type="entry name" value="DNA_pol_A"/>
    <property type="match status" value="1"/>
</dbReference>
<dbReference type="SMART" id="SM00482">
    <property type="entry name" value="POLAc"/>
    <property type="match status" value="1"/>
</dbReference>
<evidence type="ECO:0000256" key="4">
    <source>
        <dbReference type="ARBA" id="ARBA00022695"/>
    </source>
</evidence>
<dbReference type="GO" id="GO:0006261">
    <property type="term" value="P:DNA-templated DNA replication"/>
    <property type="evidence" value="ECO:0007669"/>
    <property type="project" value="InterPro"/>
</dbReference>
<dbReference type="InterPro" id="IPR043502">
    <property type="entry name" value="DNA/RNA_pol_sf"/>
</dbReference>
<dbReference type="GO" id="GO:0006302">
    <property type="term" value="P:double-strand break repair"/>
    <property type="evidence" value="ECO:0007669"/>
    <property type="project" value="TreeGrafter"/>
</dbReference>
<dbReference type="InterPro" id="IPR001098">
    <property type="entry name" value="DNA-dir_DNA_pol_A_palm_dom"/>
</dbReference>
<comment type="catalytic activity">
    <reaction evidence="8">
        <text>DNA(n) + a 2'-deoxyribonucleoside 5'-triphosphate = DNA(n+1) + diphosphate</text>
        <dbReference type="Rhea" id="RHEA:22508"/>
        <dbReference type="Rhea" id="RHEA-COMP:17339"/>
        <dbReference type="Rhea" id="RHEA-COMP:17340"/>
        <dbReference type="ChEBI" id="CHEBI:33019"/>
        <dbReference type="ChEBI" id="CHEBI:61560"/>
        <dbReference type="ChEBI" id="CHEBI:173112"/>
        <dbReference type="EC" id="2.7.7.7"/>
    </reaction>
</comment>
<comment type="similarity">
    <text evidence="1">Belongs to the DNA polymerase type-A family.</text>
</comment>
<evidence type="ECO:0000259" key="9">
    <source>
        <dbReference type="SMART" id="SM00482"/>
    </source>
</evidence>
<dbReference type="PANTHER" id="PTHR10133">
    <property type="entry name" value="DNA POLYMERASE I"/>
    <property type="match status" value="1"/>
</dbReference>
<evidence type="ECO:0000256" key="5">
    <source>
        <dbReference type="ARBA" id="ARBA00022705"/>
    </source>
</evidence>
<evidence type="ECO:0000256" key="7">
    <source>
        <dbReference type="ARBA" id="ARBA00023125"/>
    </source>
</evidence>
<dbReference type="Gene3D" id="3.30.70.370">
    <property type="match status" value="2"/>
</dbReference>
<dbReference type="SUPFAM" id="SSF53098">
    <property type="entry name" value="Ribonuclease H-like"/>
    <property type="match status" value="1"/>
</dbReference>
<protein>
    <recommendedName>
        <fullName evidence="2">DNA-directed DNA polymerase</fullName>
        <ecNumber evidence="2">2.7.7.7</ecNumber>
    </recommendedName>
</protein>
<keyword evidence="4" id="KW-0548">Nucleotidyltransferase</keyword>
<evidence type="ECO:0000256" key="8">
    <source>
        <dbReference type="ARBA" id="ARBA00049244"/>
    </source>
</evidence>
<keyword evidence="7" id="KW-0238">DNA-binding</keyword>
<name>A0A0A0V4G4_9VIRU</name>
<dbReference type="GO" id="GO:0003677">
    <property type="term" value="F:DNA binding"/>
    <property type="evidence" value="ECO:0007669"/>
    <property type="project" value="UniProtKB-KW"/>
</dbReference>
<dbReference type="InterPro" id="IPR012337">
    <property type="entry name" value="RNaseH-like_sf"/>
</dbReference>
<evidence type="ECO:0000313" key="10">
    <source>
        <dbReference type="EMBL" id="AIW56745.1"/>
    </source>
</evidence>
<sequence>MGNKLFLDIETTEIQGSVLPSTIFCLVTICDKGNIVRYTPDNLHQFKIDASNYKEFIGHNIIGFDAPVIKKVLGVDLFKLGKVTDTLILSRLFNPVREGGHSLRAFGIKFGFNKLDFKDFTKFSQEMLTYCVKDVQLTIKVYNLLQKQGVNFSQQSIDLEHDVARIIEKQVSTGFLFDMEKAHLLLARLQEKVDVAQQKVRERFKPLPTFKRLVRPKYKSDGSMSVVGLGCLGEGWVNVSGDFSLIEMKEFNLGSRQQIGRWLQNFGWKPNKFTEHGQPIVDEKVLAEIKDIPEAELINEFLLLQKRIAMIESWIEAVEDNGRVHGRVITIGAITSRMSHQSPNMAQVPAVYSPYGKECRELWTVPSGYKLVGVDASGLELRILSHYMNNKEYINEVINGDIHSTNQALAGLETRDTAKTFIYAFIYGAGNRKLGTICGRSESYGRQIKERFLRGLPSLAKLRTRVDAATRKGFLKGLDQRCHIIRQKHSALNTLIQGAGAIVMKKALILLDKSIEDNNIDALPVANVHDEFQYQVKDNQAEQFGKLAVQSIVDAGNQLGLRCPLNGEYKIGNNWKETH</sequence>
<dbReference type="InterPro" id="IPR019760">
    <property type="entry name" value="DNA-dir_DNA_pol_A_CS"/>
</dbReference>
<feature type="domain" description="DNA-directed DNA polymerase family A palm" evidence="9">
    <location>
        <begin position="356"/>
        <end position="540"/>
    </location>
</feature>
<dbReference type="PRINTS" id="PR00868">
    <property type="entry name" value="DNAPOLI"/>
</dbReference>
<reference evidence="10" key="1">
    <citation type="journal article" date="2014" name="Proc. Natl. Acad. Sci. U.S.A.">
        <title>Ribonucleotide reductases reveal novel viral diversity and predict biological and ecological features of unknown marine viruses.</title>
        <authorList>
            <person name="Sakowski E.G."/>
            <person name="Munsell E.V."/>
            <person name="Hyatt M."/>
            <person name="Kress W."/>
            <person name="Williamson S.J."/>
            <person name="Nasko D.J."/>
            <person name="Polson S.W."/>
            <person name="Wommack K.E."/>
        </authorList>
    </citation>
    <scope>NUCLEOTIDE SEQUENCE</scope>
</reference>
<dbReference type="PROSITE" id="PS00447">
    <property type="entry name" value="DNA_POLYMERASE_A"/>
    <property type="match status" value="1"/>
</dbReference>
<dbReference type="Gene3D" id="3.30.420.10">
    <property type="entry name" value="Ribonuclease H-like superfamily/Ribonuclease H"/>
    <property type="match status" value="1"/>
</dbReference>
<keyword evidence="6" id="KW-0239">DNA-directed DNA polymerase</keyword>
<organism evidence="10">
    <name type="scientific">uncultured virus</name>
    <dbReference type="NCBI Taxonomy" id="340016"/>
    <lineage>
        <taxon>Viruses</taxon>
        <taxon>environmental samples</taxon>
    </lineage>
</organism>
<evidence type="ECO:0000256" key="1">
    <source>
        <dbReference type="ARBA" id="ARBA00007705"/>
    </source>
</evidence>
<dbReference type="SUPFAM" id="SSF56672">
    <property type="entry name" value="DNA/RNA polymerases"/>
    <property type="match status" value="1"/>
</dbReference>
<dbReference type="Gene3D" id="1.20.1060.10">
    <property type="entry name" value="Taq DNA Polymerase, Chain T, domain 4"/>
    <property type="match status" value="1"/>
</dbReference>
<evidence type="ECO:0000256" key="3">
    <source>
        <dbReference type="ARBA" id="ARBA00022679"/>
    </source>
</evidence>
<proteinExistence type="inferred from homology"/>
<accession>A0A0A0V4G4</accession>
<dbReference type="GO" id="GO:0003887">
    <property type="term" value="F:DNA-directed DNA polymerase activity"/>
    <property type="evidence" value="ECO:0007669"/>
    <property type="project" value="UniProtKB-KW"/>
</dbReference>
<keyword evidence="3" id="KW-0808">Transferase</keyword>
<dbReference type="InterPro" id="IPR002298">
    <property type="entry name" value="DNA_polymerase_A"/>
</dbReference>
<evidence type="ECO:0000256" key="2">
    <source>
        <dbReference type="ARBA" id="ARBA00012417"/>
    </source>
</evidence>
<dbReference type="InterPro" id="IPR036397">
    <property type="entry name" value="RNaseH_sf"/>
</dbReference>
<evidence type="ECO:0000256" key="6">
    <source>
        <dbReference type="ARBA" id="ARBA00022932"/>
    </source>
</evidence>
<keyword evidence="5" id="KW-0235">DNA replication</keyword>